<proteinExistence type="predicted"/>
<dbReference type="SUPFAM" id="SSF103515">
    <property type="entry name" value="Autotransporter"/>
    <property type="match status" value="1"/>
</dbReference>
<comment type="caution">
    <text evidence="1">The sequence shown here is derived from an EMBL/GenBank/DDBJ whole genome shotgun (WGS) entry which is preliminary data.</text>
</comment>
<organism evidence="1 2">
    <name type="scientific">Hafnia psychrotolerans</name>
    <dbReference type="NCBI Taxonomy" id="1477018"/>
    <lineage>
        <taxon>Bacteria</taxon>
        <taxon>Pseudomonadati</taxon>
        <taxon>Pseudomonadota</taxon>
        <taxon>Gammaproteobacteria</taxon>
        <taxon>Enterobacterales</taxon>
        <taxon>Hafniaceae</taxon>
        <taxon>Hafnia</taxon>
    </lineage>
</organism>
<accession>A0ABQ1GQK2</accession>
<protein>
    <recommendedName>
        <fullName evidence="3">Autotransporter outer membrane beta-barrel domain-containing protein</fullName>
    </recommendedName>
</protein>
<evidence type="ECO:0000313" key="2">
    <source>
        <dbReference type="Proteomes" id="UP000627464"/>
    </source>
</evidence>
<keyword evidence="2" id="KW-1185">Reference proteome</keyword>
<sequence>MNGVTVKQDGARNLGEVKVGVEGQLNPRLNLWGNIGVQVGDKGYNDGAAMVGVKVNF</sequence>
<dbReference type="Proteomes" id="UP000627464">
    <property type="component" value="Unassembled WGS sequence"/>
</dbReference>
<evidence type="ECO:0008006" key="3">
    <source>
        <dbReference type="Google" id="ProtNLM"/>
    </source>
</evidence>
<name>A0ABQ1GQK2_9GAMM</name>
<reference evidence="2" key="1">
    <citation type="journal article" date="2019" name="Int. J. Syst. Evol. Microbiol.">
        <title>The Global Catalogue of Microorganisms (GCM) 10K type strain sequencing project: providing services to taxonomists for standard genome sequencing and annotation.</title>
        <authorList>
            <consortium name="The Broad Institute Genomics Platform"/>
            <consortium name="The Broad Institute Genome Sequencing Center for Infectious Disease"/>
            <person name="Wu L."/>
            <person name="Ma J."/>
        </authorList>
    </citation>
    <scope>NUCLEOTIDE SEQUENCE [LARGE SCALE GENOMIC DNA]</scope>
    <source>
        <strain evidence="2">CGMCC 1.12806</strain>
    </source>
</reference>
<evidence type="ECO:0000313" key="1">
    <source>
        <dbReference type="EMBL" id="GGA47727.1"/>
    </source>
</evidence>
<dbReference type="Gene3D" id="2.40.128.130">
    <property type="entry name" value="Autotransporter beta-domain"/>
    <property type="match status" value="1"/>
</dbReference>
<gene>
    <name evidence="1" type="ORF">GCM10011328_23550</name>
</gene>
<dbReference type="NCBIfam" id="TIGR01414">
    <property type="entry name" value="autotrans_barl"/>
    <property type="match status" value="1"/>
</dbReference>
<dbReference type="InterPro" id="IPR006315">
    <property type="entry name" value="OM_autotransptr_brl_dom"/>
</dbReference>
<dbReference type="EMBL" id="BMFZ01000006">
    <property type="protein sequence ID" value="GGA47727.1"/>
    <property type="molecule type" value="Genomic_DNA"/>
</dbReference>
<dbReference type="InterPro" id="IPR036709">
    <property type="entry name" value="Autotransporte_beta_dom_sf"/>
</dbReference>